<protein>
    <submittedName>
        <fullName evidence="1">Acyl-CoA dehydrogenase</fullName>
    </submittedName>
</protein>
<evidence type="ECO:0000313" key="1">
    <source>
        <dbReference type="EMBL" id="NYZ62599.1"/>
    </source>
</evidence>
<keyword evidence="2" id="KW-1185">Reference proteome</keyword>
<proteinExistence type="predicted"/>
<accession>A0A7Z0TVT8</accession>
<dbReference type="AlphaFoldDB" id="A0A7Z0TVT8"/>
<sequence>MAPRLALPGRGGTLVRWRALAALAADDVCLAKVVEAHYDAQAILADIEDGDTAPGCLYAVWAAEPPDAQTVFVTDAGRDGTGRLDGTKAWCSGADLVDRALVTAVADGRRVLVEVGLAQPGVSPSDDDWHAVGMARVRSGRVRFDGARARQVGPAGAYLERPGFWHGGAGIAACWYGAAAAIGEHLRTHPRIPTDAHAAAHLGAIDIGLSAAAALMRETAAAIDAEPGAPHVHAVLRLRSLLERLATEVIDRVGRALGPGPLCEDAARARRCADLTTFVRQCHAERDWAALGTAAGSRASGWPL</sequence>
<dbReference type="InterPro" id="IPR009100">
    <property type="entry name" value="AcylCoA_DH/oxidase_NM_dom_sf"/>
</dbReference>
<dbReference type="Gene3D" id="2.40.110.10">
    <property type="entry name" value="Butyryl-CoA Dehydrogenase, subunit A, domain 2"/>
    <property type="match status" value="1"/>
</dbReference>
<name>A0A7Z0TVT8_9GAMM</name>
<gene>
    <name evidence="1" type="ORF">H0E82_07445</name>
</gene>
<reference evidence="1 2" key="1">
    <citation type="submission" date="2020-07" db="EMBL/GenBank/DDBJ databases">
        <title>isolation of Luteimonas sp. SJ-16.</title>
        <authorList>
            <person name="Huang X.-X."/>
            <person name="Xu L."/>
            <person name="Sun J.-Q."/>
        </authorList>
    </citation>
    <scope>NUCLEOTIDE SEQUENCE [LARGE SCALE GENOMIC DNA]</scope>
    <source>
        <strain evidence="1 2">SJ-16</strain>
    </source>
</reference>
<dbReference type="Proteomes" id="UP000589896">
    <property type="component" value="Unassembled WGS sequence"/>
</dbReference>
<organism evidence="1 2">
    <name type="scientific">Luteimonas deserti</name>
    <dbReference type="NCBI Taxonomy" id="2752306"/>
    <lineage>
        <taxon>Bacteria</taxon>
        <taxon>Pseudomonadati</taxon>
        <taxon>Pseudomonadota</taxon>
        <taxon>Gammaproteobacteria</taxon>
        <taxon>Lysobacterales</taxon>
        <taxon>Lysobacteraceae</taxon>
        <taxon>Luteimonas</taxon>
    </lineage>
</organism>
<evidence type="ECO:0000313" key="2">
    <source>
        <dbReference type="Proteomes" id="UP000589896"/>
    </source>
</evidence>
<dbReference type="SUPFAM" id="SSF56645">
    <property type="entry name" value="Acyl-CoA dehydrogenase NM domain-like"/>
    <property type="match status" value="1"/>
</dbReference>
<dbReference type="GO" id="GO:0016627">
    <property type="term" value="F:oxidoreductase activity, acting on the CH-CH group of donors"/>
    <property type="evidence" value="ECO:0007669"/>
    <property type="project" value="InterPro"/>
</dbReference>
<dbReference type="InterPro" id="IPR046373">
    <property type="entry name" value="Acyl-CoA_Oxase/DH_mid-dom_sf"/>
</dbReference>
<comment type="caution">
    <text evidence="1">The sequence shown here is derived from an EMBL/GenBank/DDBJ whole genome shotgun (WGS) entry which is preliminary data.</text>
</comment>
<dbReference type="EMBL" id="JACCJZ010000014">
    <property type="protein sequence ID" value="NYZ62599.1"/>
    <property type="molecule type" value="Genomic_DNA"/>
</dbReference>